<organism evidence="2">
    <name type="scientific">Nucleocytoviricota sp</name>
    <dbReference type="NCBI Taxonomy" id="2809609"/>
    <lineage>
        <taxon>Viruses</taxon>
        <taxon>Varidnaviria</taxon>
        <taxon>Bamfordvirae</taxon>
        <taxon>Nucleocytoviricota</taxon>
    </lineage>
</organism>
<name>A0A9E8G4C3_9VIRU</name>
<evidence type="ECO:0000313" key="1">
    <source>
        <dbReference type="EMBL" id="UZT29013.1"/>
    </source>
</evidence>
<accession>A0A9E8G4C3</accession>
<proteinExistence type="predicted"/>
<reference evidence="2" key="1">
    <citation type="submission" date="2022-11" db="EMBL/GenBank/DDBJ databases">
        <title>Genomics discovery of giant fungal viruses from subsurface oceanic crustal fluids.</title>
        <authorList>
            <person name="Bhattacharjee A.S."/>
            <person name="Schulz F."/>
            <person name="Woyke T."/>
            <person name="Orcutt B.N."/>
            <person name="Matinez Martinez J."/>
        </authorList>
    </citation>
    <scope>NUCLEOTIDE SEQUENCE</scope>
    <source>
        <strain evidence="1">VSAG1.JdFR</strain>
        <strain evidence="2">VSAG8.JdFR</strain>
    </source>
</reference>
<dbReference type="EMBL" id="OP765507">
    <property type="protein sequence ID" value="UZT29013.1"/>
    <property type="molecule type" value="Genomic_DNA"/>
</dbReference>
<protein>
    <submittedName>
        <fullName evidence="2">Uncharacterized protein</fullName>
    </submittedName>
</protein>
<sequence>MLKNKKTNKNKRNFRITKKKKKLYIKTKINRTTKINRRSKINRRNKKKFIKNFKKGGNISHTNYFIELSNNNSFYVIDFYSEEIIIDVNDNIDIEKKKLGMARIEQKNFDNKNIIFILSELKIYNEYRNRGFCNKFINLIYEKFITDENKIIFIQHIVNLIALKCYYKTLFYKVLINPNKSINHSDDINKLNEHEYIKNILSLIVSKNKLSEEFVNKLITTENLKLFDISI</sequence>
<evidence type="ECO:0000313" key="2">
    <source>
        <dbReference type="EMBL" id="UZT29133.1"/>
    </source>
</evidence>
<dbReference type="EMBL" id="OP765584">
    <property type="protein sequence ID" value="UZT29133.1"/>
    <property type="molecule type" value="Genomic_DNA"/>
</dbReference>